<dbReference type="EMBL" id="JAODUP010001539">
    <property type="protein sequence ID" value="KAK2139958.1"/>
    <property type="molecule type" value="Genomic_DNA"/>
</dbReference>
<dbReference type="AlphaFoldDB" id="A0AAD9MQ20"/>
<dbReference type="Proteomes" id="UP001208570">
    <property type="component" value="Unassembled WGS sequence"/>
</dbReference>
<accession>A0AAD9MQ20</accession>
<sequence>SIISSSQQIAEVRSIVLKNTPWQTDQFKVFKVIVGSFVQVFHRQCSSNYDLDWEDYSVPGVMANQVVIVILETCRGGNINYIVHELEIYGNITTSKPNIIKSEGLIAT</sequence>
<proteinExistence type="predicted"/>
<reference evidence="1" key="1">
    <citation type="journal article" date="2023" name="Mol. Biol. Evol.">
        <title>Third-Generation Sequencing Reveals the Adaptive Role of the Epigenome in Three Deep-Sea Polychaetes.</title>
        <authorList>
            <person name="Perez M."/>
            <person name="Aroh O."/>
            <person name="Sun Y."/>
            <person name="Lan Y."/>
            <person name="Juniper S.K."/>
            <person name="Young C.R."/>
            <person name="Angers B."/>
            <person name="Qian P.Y."/>
        </authorList>
    </citation>
    <scope>NUCLEOTIDE SEQUENCE</scope>
    <source>
        <strain evidence="1">P08H-3</strain>
    </source>
</reference>
<gene>
    <name evidence="1" type="ORF">LSH36_1540g00003</name>
</gene>
<keyword evidence="2" id="KW-1185">Reference proteome</keyword>
<comment type="caution">
    <text evidence="1">The sequence shown here is derived from an EMBL/GenBank/DDBJ whole genome shotgun (WGS) entry which is preliminary data.</text>
</comment>
<protein>
    <submittedName>
        <fullName evidence="1">Uncharacterized protein</fullName>
    </submittedName>
</protein>
<feature type="non-terminal residue" evidence="1">
    <location>
        <position position="108"/>
    </location>
</feature>
<name>A0AAD9MQ20_9ANNE</name>
<evidence type="ECO:0000313" key="2">
    <source>
        <dbReference type="Proteomes" id="UP001208570"/>
    </source>
</evidence>
<organism evidence="1 2">
    <name type="scientific">Paralvinella palmiformis</name>
    <dbReference type="NCBI Taxonomy" id="53620"/>
    <lineage>
        <taxon>Eukaryota</taxon>
        <taxon>Metazoa</taxon>
        <taxon>Spiralia</taxon>
        <taxon>Lophotrochozoa</taxon>
        <taxon>Annelida</taxon>
        <taxon>Polychaeta</taxon>
        <taxon>Sedentaria</taxon>
        <taxon>Canalipalpata</taxon>
        <taxon>Terebellida</taxon>
        <taxon>Terebelliformia</taxon>
        <taxon>Alvinellidae</taxon>
        <taxon>Paralvinella</taxon>
    </lineage>
</organism>
<evidence type="ECO:0000313" key="1">
    <source>
        <dbReference type="EMBL" id="KAK2139958.1"/>
    </source>
</evidence>